<feature type="domain" description="Arf-GAP" evidence="3">
    <location>
        <begin position="15"/>
        <end position="139"/>
    </location>
</feature>
<dbReference type="InterPro" id="IPR001164">
    <property type="entry name" value="ArfGAP_dom"/>
</dbReference>
<dbReference type="SMART" id="SM00105">
    <property type="entry name" value="ArfGap"/>
    <property type="match status" value="1"/>
</dbReference>
<keyword evidence="1" id="KW-0479">Metal-binding</keyword>
<feature type="compositionally biased region" description="Low complexity" evidence="2">
    <location>
        <begin position="294"/>
        <end position="306"/>
    </location>
</feature>
<evidence type="ECO:0000256" key="2">
    <source>
        <dbReference type="SAM" id="MobiDB-lite"/>
    </source>
</evidence>
<evidence type="ECO:0000313" key="4">
    <source>
        <dbReference type="EMBL" id="KMP06344.1"/>
    </source>
</evidence>
<dbReference type="GO" id="GO:0005096">
    <property type="term" value="F:GTPase activator activity"/>
    <property type="evidence" value="ECO:0007669"/>
    <property type="project" value="InterPro"/>
</dbReference>
<feature type="region of interest" description="Disordered" evidence="2">
    <location>
        <begin position="129"/>
        <end position="210"/>
    </location>
</feature>
<dbReference type="PANTHER" id="PTHR45705:SF7">
    <property type="entry name" value="ACTIVATING PROTEIN FOR ARF, PUTATIVE (AFU_ORTHOLOGUE AFUA_4G09120)-RELATED"/>
    <property type="match status" value="1"/>
</dbReference>
<feature type="compositionally biased region" description="Polar residues" evidence="2">
    <location>
        <begin position="475"/>
        <end position="484"/>
    </location>
</feature>
<feature type="compositionally biased region" description="Low complexity" evidence="2">
    <location>
        <begin position="162"/>
        <end position="179"/>
    </location>
</feature>
<dbReference type="OrthoDB" id="10266696at2759"/>
<dbReference type="InterPro" id="IPR051718">
    <property type="entry name" value="ARF_GTPase-activating"/>
</dbReference>
<keyword evidence="1" id="KW-0863">Zinc-finger</keyword>
<feature type="region of interest" description="Disordered" evidence="2">
    <location>
        <begin position="254"/>
        <end position="342"/>
    </location>
</feature>
<keyword evidence="1" id="KW-0862">Zinc</keyword>
<feature type="compositionally biased region" description="Polar residues" evidence="2">
    <location>
        <begin position="563"/>
        <end position="572"/>
    </location>
</feature>
<evidence type="ECO:0000313" key="5">
    <source>
        <dbReference type="Proteomes" id="UP000054565"/>
    </source>
</evidence>
<dbReference type="InterPro" id="IPR009060">
    <property type="entry name" value="UBA-like_sf"/>
</dbReference>
<evidence type="ECO:0000259" key="3">
    <source>
        <dbReference type="PROSITE" id="PS50115"/>
    </source>
</evidence>
<dbReference type="PANTHER" id="PTHR45705">
    <property type="entry name" value="FI20236P1"/>
    <property type="match status" value="1"/>
</dbReference>
<dbReference type="SUPFAM" id="SSF46934">
    <property type="entry name" value="UBA-like"/>
    <property type="match status" value="1"/>
</dbReference>
<name>A0A0J6YGZ2_COCIT</name>
<dbReference type="InterPro" id="IPR038508">
    <property type="entry name" value="ArfGAP_dom_sf"/>
</dbReference>
<dbReference type="GO" id="GO:0008270">
    <property type="term" value="F:zinc ion binding"/>
    <property type="evidence" value="ECO:0007669"/>
    <property type="project" value="UniProtKB-KW"/>
</dbReference>
<feature type="compositionally biased region" description="Pro residues" evidence="2">
    <location>
        <begin position="544"/>
        <end position="553"/>
    </location>
</feature>
<dbReference type="PRINTS" id="PR00405">
    <property type="entry name" value="REVINTRACTNG"/>
</dbReference>
<dbReference type="Proteomes" id="UP000054565">
    <property type="component" value="Unassembled WGS sequence"/>
</dbReference>
<dbReference type="Gene3D" id="1.10.8.10">
    <property type="entry name" value="DNA helicase RuvA subunit, C-terminal domain"/>
    <property type="match status" value="1"/>
</dbReference>
<feature type="compositionally biased region" description="Polar residues" evidence="2">
    <location>
        <begin position="259"/>
        <end position="289"/>
    </location>
</feature>
<dbReference type="Gene3D" id="1.10.220.150">
    <property type="entry name" value="Arf GTPase activating protein"/>
    <property type="match status" value="1"/>
</dbReference>
<dbReference type="FunFam" id="1.10.220.150:FF:000026">
    <property type="entry name" value="GTPase activating protein for Arf, putative"/>
    <property type="match status" value="1"/>
</dbReference>
<dbReference type="AlphaFoldDB" id="A0A0J6YGZ2"/>
<dbReference type="InterPro" id="IPR037278">
    <property type="entry name" value="ARFGAP/RecO"/>
</dbReference>
<dbReference type="GO" id="GO:0005737">
    <property type="term" value="C:cytoplasm"/>
    <property type="evidence" value="ECO:0007669"/>
    <property type="project" value="TreeGrafter"/>
</dbReference>
<accession>A0A0J6YGZ2</accession>
<organism evidence="4 5">
    <name type="scientific">Coccidioides immitis RMSCC 2394</name>
    <dbReference type="NCBI Taxonomy" id="404692"/>
    <lineage>
        <taxon>Eukaryota</taxon>
        <taxon>Fungi</taxon>
        <taxon>Dikarya</taxon>
        <taxon>Ascomycota</taxon>
        <taxon>Pezizomycotina</taxon>
        <taxon>Eurotiomycetes</taxon>
        <taxon>Eurotiomycetidae</taxon>
        <taxon>Onygenales</taxon>
        <taxon>Onygenaceae</taxon>
        <taxon>Coccidioides</taxon>
    </lineage>
</organism>
<protein>
    <submittedName>
        <fullName evidence="4">UBA domain-containing protein 3</fullName>
    </submittedName>
</protein>
<reference evidence="5" key="1">
    <citation type="journal article" date="2010" name="Genome Res.">
        <title>Population genomic sequencing of Coccidioides fungi reveals recent hybridization and transposon control.</title>
        <authorList>
            <person name="Neafsey D.E."/>
            <person name="Barker B.M."/>
            <person name="Sharpton T.J."/>
            <person name="Stajich J.E."/>
            <person name="Park D.J."/>
            <person name="Whiston E."/>
            <person name="Hung C.-Y."/>
            <person name="McMahan C."/>
            <person name="White J."/>
            <person name="Sykes S."/>
            <person name="Heiman D."/>
            <person name="Young S."/>
            <person name="Zeng Q."/>
            <person name="Abouelleil A."/>
            <person name="Aftuck L."/>
            <person name="Bessette D."/>
            <person name="Brown A."/>
            <person name="FitzGerald M."/>
            <person name="Lui A."/>
            <person name="Macdonald J.P."/>
            <person name="Priest M."/>
            <person name="Orbach M.J."/>
            <person name="Galgiani J.N."/>
            <person name="Kirkland T.N."/>
            <person name="Cole G.T."/>
            <person name="Birren B.W."/>
            <person name="Henn M.R."/>
            <person name="Taylor J.W."/>
            <person name="Rounsley S.D."/>
        </authorList>
    </citation>
    <scope>NUCLEOTIDE SEQUENCE [LARGE SCALE GENOMIC DNA]</scope>
    <source>
        <strain evidence="5">RMSCC 2394</strain>
    </source>
</reference>
<gene>
    <name evidence="4" type="ORF">CIRG_06025</name>
</gene>
<dbReference type="CDD" id="cd08204">
    <property type="entry name" value="ArfGap"/>
    <property type="match status" value="1"/>
</dbReference>
<evidence type="ECO:0000256" key="1">
    <source>
        <dbReference type="PROSITE-ProRule" id="PRU00288"/>
    </source>
</evidence>
<feature type="compositionally biased region" description="Polar residues" evidence="2">
    <location>
        <begin position="187"/>
        <end position="210"/>
    </location>
</feature>
<feature type="region of interest" description="Disordered" evidence="2">
    <location>
        <begin position="475"/>
        <end position="510"/>
    </location>
</feature>
<feature type="region of interest" description="Disordered" evidence="2">
    <location>
        <begin position="541"/>
        <end position="659"/>
    </location>
</feature>
<dbReference type="STRING" id="404692.A0A0J6YGZ2"/>
<dbReference type="Pfam" id="PF01412">
    <property type="entry name" value="ArfGap"/>
    <property type="match status" value="1"/>
</dbReference>
<feature type="compositionally biased region" description="Polar residues" evidence="2">
    <location>
        <begin position="598"/>
        <end position="623"/>
    </location>
</feature>
<dbReference type="EMBL" id="DS028096">
    <property type="protein sequence ID" value="KMP06344.1"/>
    <property type="molecule type" value="Genomic_DNA"/>
</dbReference>
<proteinExistence type="predicted"/>
<dbReference type="SUPFAM" id="SSF57863">
    <property type="entry name" value="ArfGap/RecO-like zinc finger"/>
    <property type="match status" value="1"/>
</dbReference>
<sequence length="659" mass="71931">MSSALSKRQQARHERTLQELIRSVPGNDRCADCEARNPAWASWNLGIFLCMRCAGLHRKLGTHISKVKSLSMDTWSQDQVDNMKRNGNAVVNKVYNPKHIKPPIPIDADEVDPAMERFIRKKYESKVLEDGKPKIPSREDPSYVTKHVEDSPPPLPPKPSRKFGFGFRSSSSHSGSNKSSPRRESFGSISQNSTLHSNKPSRSLGFSFNDPSGSLESKLAVLRNMGFPDDKRNATILKGLNGDVEKTIDALVRLGEGNGSTSRSRTPVLKTPTSAKFSDSYDPTGSSNPFDKMGSSSSRSSAGISINRRESHSTTSSSDEAAARKLAPYNPFGVPPSQQAPTQTLEQSFQNLQVSQPLFPNMTGGYPSQQGQATYRHYQQSMTPPVTMASQSGFAVSPGSLNGSYNPFFQSSSAVDGVAGAVYPSQSQNLSPTNPFFSQAAPPNNFQLQLPDLRQPAQISSTSEVFQLQHANTMPMMSTSSFDNPPQHQQPPPFPQSAPITPVHSTNMPFFQNPYAQQQQQYFQPQQPNRMDKSSILALYNFSKPPPTIPEQPQPQSQPDTVVPQTQQSTNPFPLPSSNQATSPQPPQPSTTGGRNPFFTSSNANTGLTNNPLGSGANSQPANPTYIRTHMSQESMDIGRAQSGRHSPDVFASLSARYG</sequence>
<feature type="compositionally biased region" description="Basic and acidic residues" evidence="2">
    <location>
        <begin position="129"/>
        <end position="150"/>
    </location>
</feature>
<dbReference type="PROSITE" id="PS50115">
    <property type="entry name" value="ARFGAP"/>
    <property type="match status" value="1"/>
</dbReference>